<organism evidence="2 3">
    <name type="scientific">Flavobacterium johnsoniae</name>
    <name type="common">Cytophaga johnsonae</name>
    <dbReference type="NCBI Taxonomy" id="986"/>
    <lineage>
        <taxon>Bacteria</taxon>
        <taxon>Pseudomonadati</taxon>
        <taxon>Bacteroidota</taxon>
        <taxon>Flavobacteriia</taxon>
        <taxon>Flavobacteriales</taxon>
        <taxon>Flavobacteriaceae</taxon>
        <taxon>Flavobacterium</taxon>
    </lineage>
</organism>
<dbReference type="PANTHER" id="PTHR43685">
    <property type="entry name" value="GLYCOSYLTRANSFERASE"/>
    <property type="match status" value="1"/>
</dbReference>
<evidence type="ECO:0000313" key="3">
    <source>
        <dbReference type="Proteomes" id="UP000184112"/>
    </source>
</evidence>
<dbReference type="SUPFAM" id="SSF53448">
    <property type="entry name" value="Nucleotide-diphospho-sugar transferases"/>
    <property type="match status" value="1"/>
</dbReference>
<evidence type="ECO:0000259" key="1">
    <source>
        <dbReference type="Pfam" id="PF00535"/>
    </source>
</evidence>
<reference evidence="2 3" key="1">
    <citation type="submission" date="2016-11" db="EMBL/GenBank/DDBJ databases">
        <authorList>
            <person name="Jaros S."/>
            <person name="Januszkiewicz K."/>
            <person name="Wedrychowicz H."/>
        </authorList>
    </citation>
    <scope>NUCLEOTIDE SEQUENCE [LARGE SCALE GENOMIC DNA]</scope>
    <source>
        <strain evidence="2 3">DSM 6792</strain>
    </source>
</reference>
<dbReference type="Proteomes" id="UP000184112">
    <property type="component" value="Unassembled WGS sequence"/>
</dbReference>
<dbReference type="RefSeq" id="WP_073409809.1">
    <property type="nucleotide sequence ID" value="NZ_FQWH01000006.1"/>
</dbReference>
<proteinExistence type="predicted"/>
<name>A0A1M5PR35_FLAJO</name>
<gene>
    <name evidence="2" type="ORF">SAMN05444388_10618</name>
</gene>
<dbReference type="InterPro" id="IPR001173">
    <property type="entry name" value="Glyco_trans_2-like"/>
</dbReference>
<dbReference type="Gene3D" id="3.90.550.10">
    <property type="entry name" value="Spore Coat Polysaccharide Biosynthesis Protein SpsA, Chain A"/>
    <property type="match status" value="1"/>
</dbReference>
<dbReference type="EMBL" id="FQWH01000006">
    <property type="protein sequence ID" value="SHH04327.1"/>
    <property type="molecule type" value="Genomic_DNA"/>
</dbReference>
<keyword evidence="2" id="KW-0808">Transferase</keyword>
<dbReference type="PANTHER" id="PTHR43685:SF2">
    <property type="entry name" value="GLYCOSYLTRANSFERASE 2-LIKE DOMAIN-CONTAINING PROTEIN"/>
    <property type="match status" value="1"/>
</dbReference>
<dbReference type="Pfam" id="PF00535">
    <property type="entry name" value="Glycos_transf_2"/>
    <property type="match status" value="1"/>
</dbReference>
<dbReference type="InterPro" id="IPR050834">
    <property type="entry name" value="Glycosyltransf_2"/>
</dbReference>
<protein>
    <submittedName>
        <fullName evidence="2">Glycosyl transferase family 2</fullName>
    </submittedName>
</protein>
<dbReference type="AlphaFoldDB" id="A0A1M5PR35"/>
<dbReference type="CDD" id="cd00761">
    <property type="entry name" value="Glyco_tranf_GTA_type"/>
    <property type="match status" value="1"/>
</dbReference>
<accession>A0A1M5PR35</accession>
<dbReference type="InterPro" id="IPR029044">
    <property type="entry name" value="Nucleotide-diphossugar_trans"/>
</dbReference>
<evidence type="ECO:0000313" key="2">
    <source>
        <dbReference type="EMBL" id="SHH04327.1"/>
    </source>
</evidence>
<sequence length="311" mass="35988">MAFFSVVIPLFNKAAYIENTIRSVLNQTFTDYEIIIVNDGSTDESEAVVRRINDGRIQIFNQKNQGASVARNLGIEKAKYNYIAFLDADDLWMSNHLETLKHLIQTYPNAGIFASRYQLVFKNGKNYIPKFKDTDAGFEGIISDFFKTSLPYPIATSSSIAIPKYLFEETGYFKPSISSGQDVDMWIRIASKYPVVLSNKVTASYLHYIENSLSKTSILDKKLKDFNDYKEQEESNPSLKKYLDVYRIEYALQYKIVGENKKSKELLQNILKDNISFKTKIIYLLPRHLLIFLLKLKRYLRKNGLNFSIYD</sequence>
<feature type="domain" description="Glycosyltransferase 2-like" evidence="1">
    <location>
        <begin position="5"/>
        <end position="127"/>
    </location>
</feature>
<dbReference type="GO" id="GO:0016740">
    <property type="term" value="F:transferase activity"/>
    <property type="evidence" value="ECO:0007669"/>
    <property type="project" value="UniProtKB-KW"/>
</dbReference>